<keyword evidence="2" id="KW-1185">Reference proteome</keyword>
<sequence>MGILAPWICLQKRLVMTSSRQLVNGRV</sequence>
<reference evidence="1 2" key="1">
    <citation type="submission" date="2018-10" db="EMBL/GenBank/DDBJ databases">
        <authorList>
            <person name="Ekblom R."/>
            <person name="Jareborg N."/>
        </authorList>
    </citation>
    <scope>NUCLEOTIDE SEQUENCE [LARGE SCALE GENOMIC DNA]</scope>
    <source>
        <tissue evidence="1">Muscle</tissue>
    </source>
</reference>
<proteinExistence type="predicted"/>
<evidence type="ECO:0000313" key="1">
    <source>
        <dbReference type="EMBL" id="VCW77728.1"/>
    </source>
</evidence>
<dbReference type="Proteomes" id="UP000269945">
    <property type="component" value="Unassembled WGS sequence"/>
</dbReference>
<gene>
    <name evidence="1" type="ORF">BN2614_LOCUS2</name>
</gene>
<dbReference type="AlphaFoldDB" id="A0A9X9PYT0"/>
<dbReference type="EMBL" id="CYRY02009268">
    <property type="protein sequence ID" value="VCW77728.1"/>
    <property type="molecule type" value="Genomic_DNA"/>
</dbReference>
<name>A0A9X9PYT0_GULGU</name>
<evidence type="ECO:0000313" key="2">
    <source>
        <dbReference type="Proteomes" id="UP000269945"/>
    </source>
</evidence>
<protein>
    <submittedName>
        <fullName evidence="1">Uncharacterized protein</fullName>
    </submittedName>
</protein>
<accession>A0A9X9PYT0</accession>
<organism evidence="1 2">
    <name type="scientific">Gulo gulo</name>
    <name type="common">Wolverine</name>
    <name type="synonym">Gluton</name>
    <dbReference type="NCBI Taxonomy" id="48420"/>
    <lineage>
        <taxon>Eukaryota</taxon>
        <taxon>Metazoa</taxon>
        <taxon>Chordata</taxon>
        <taxon>Craniata</taxon>
        <taxon>Vertebrata</taxon>
        <taxon>Euteleostomi</taxon>
        <taxon>Mammalia</taxon>
        <taxon>Eutheria</taxon>
        <taxon>Laurasiatheria</taxon>
        <taxon>Carnivora</taxon>
        <taxon>Caniformia</taxon>
        <taxon>Musteloidea</taxon>
        <taxon>Mustelidae</taxon>
        <taxon>Guloninae</taxon>
        <taxon>Gulo</taxon>
    </lineage>
</organism>
<comment type="caution">
    <text evidence="1">The sequence shown here is derived from an EMBL/GenBank/DDBJ whole genome shotgun (WGS) entry which is preliminary data.</text>
</comment>